<reference evidence="14" key="1">
    <citation type="submission" date="2023-04" db="EMBL/GenBank/DDBJ databases">
        <title>Genome Encyclopedia of Bacteria and Archaea VI: Functional Genomics of Type Strains.</title>
        <authorList>
            <person name="Whitman W."/>
        </authorList>
    </citation>
    <scope>NUCLEOTIDE SEQUENCE</scope>
    <source>
        <strain evidence="14">Enz.4-51</strain>
    </source>
</reference>
<comment type="catalytic activity">
    <reaction evidence="13">
        <text>a lipid A disaccharide + ATP = a lipid IVA + ADP + H(+)</text>
        <dbReference type="Rhea" id="RHEA:67840"/>
        <dbReference type="ChEBI" id="CHEBI:15378"/>
        <dbReference type="ChEBI" id="CHEBI:30616"/>
        <dbReference type="ChEBI" id="CHEBI:176343"/>
        <dbReference type="ChEBI" id="CHEBI:176425"/>
        <dbReference type="ChEBI" id="CHEBI:456216"/>
        <dbReference type="EC" id="2.7.1.130"/>
    </reaction>
</comment>
<dbReference type="SUPFAM" id="SSF52540">
    <property type="entry name" value="P-loop containing nucleoside triphosphate hydrolases"/>
    <property type="match status" value="1"/>
</dbReference>
<evidence type="ECO:0000256" key="5">
    <source>
        <dbReference type="ARBA" id="ARBA00022516"/>
    </source>
</evidence>
<dbReference type="EC" id="2.7.1.130" evidence="3 13"/>
<dbReference type="GO" id="GO:0009029">
    <property type="term" value="F:lipid-A 4'-kinase activity"/>
    <property type="evidence" value="ECO:0007669"/>
    <property type="project" value="UniProtKB-UniRule"/>
</dbReference>
<comment type="pathway">
    <text evidence="2 13">Glycolipid biosynthesis; lipid IV(A) biosynthesis; lipid IV(A) from (3R)-3-hydroxytetradecanoyl-[acyl-carrier-protein] and UDP-N-acetyl-alpha-D-glucosamine: step 6/6.</text>
</comment>
<dbReference type="GO" id="GO:0005524">
    <property type="term" value="F:ATP binding"/>
    <property type="evidence" value="ECO:0007669"/>
    <property type="project" value="UniProtKB-UniRule"/>
</dbReference>
<evidence type="ECO:0000256" key="4">
    <source>
        <dbReference type="ARBA" id="ARBA00016436"/>
    </source>
</evidence>
<keyword evidence="11 13" id="KW-0443">Lipid metabolism</keyword>
<proteinExistence type="inferred from homology"/>
<keyword evidence="10 13" id="KW-0067">ATP-binding</keyword>
<dbReference type="Proteomes" id="UP001161160">
    <property type="component" value="Unassembled WGS sequence"/>
</dbReference>
<evidence type="ECO:0000256" key="11">
    <source>
        <dbReference type="ARBA" id="ARBA00023098"/>
    </source>
</evidence>
<sequence length="374" mass="41399">MLFSKKPITAKMQKAFFKHAPRFWERRGPISLLLWPLSCLYGLGLRARQLISDLELGQKKGLPVPIIIVGNIRVGGTGKTPIVIALATQLARLGWKPGIISRGYGAQSLSSPMQVTRESDPAMVGDEPVLIAKKTDGQFPMWVFPKRKAAIEALLKQFPATNVIISDDGLQHAGLKRWPAREGGRDIELVVRDARGEGNRFLLPAGPLREPSTRDRDATLMIGMSANNASRHNLNDEYFMGRRAFNLSARLGQPYQLIHSAHTNSLPEIAQASLQHHVLAVAAIGNPQRFFDDLQKEGIALKGIALADHATYTALFFENLAAQYILITEKDAVKCAGIQDERIWVVPQNLALPEAFIEWVTSILHRPDPQGYTL</sequence>
<evidence type="ECO:0000313" key="14">
    <source>
        <dbReference type="EMBL" id="MDH6504568.1"/>
    </source>
</evidence>
<keyword evidence="6 13" id="KW-0441">Lipid A biosynthesis</keyword>
<dbReference type="Pfam" id="PF02606">
    <property type="entry name" value="LpxK"/>
    <property type="match status" value="1"/>
</dbReference>
<evidence type="ECO:0000256" key="12">
    <source>
        <dbReference type="ARBA" id="ARBA00029757"/>
    </source>
</evidence>
<evidence type="ECO:0000256" key="3">
    <source>
        <dbReference type="ARBA" id="ARBA00012071"/>
    </source>
</evidence>
<keyword evidence="5 13" id="KW-0444">Lipid biosynthesis</keyword>
<accession>A0AA43M9B4</accession>
<comment type="function">
    <text evidence="1 13">Transfers the gamma-phosphate of ATP to the 4'-position of a tetraacyldisaccharide 1-phosphate intermediate (termed DS-1-P) to form tetraacyldisaccharide 1,4'-bis-phosphate (lipid IVA).</text>
</comment>
<organism evidence="14 15">
    <name type="scientific">Polynucleobacter sphagniphilus</name>
    <dbReference type="NCBI Taxonomy" id="1743169"/>
    <lineage>
        <taxon>Bacteria</taxon>
        <taxon>Pseudomonadati</taxon>
        <taxon>Pseudomonadota</taxon>
        <taxon>Betaproteobacteria</taxon>
        <taxon>Burkholderiales</taxon>
        <taxon>Burkholderiaceae</taxon>
        <taxon>Polynucleobacter</taxon>
    </lineage>
</organism>
<dbReference type="InterPro" id="IPR003758">
    <property type="entry name" value="LpxK"/>
</dbReference>
<keyword evidence="15" id="KW-1185">Reference proteome</keyword>
<dbReference type="GO" id="GO:0009245">
    <property type="term" value="P:lipid A biosynthetic process"/>
    <property type="evidence" value="ECO:0007669"/>
    <property type="project" value="UniProtKB-UniRule"/>
</dbReference>
<dbReference type="EMBL" id="JARXYA010000010">
    <property type="protein sequence ID" value="MDH6504568.1"/>
    <property type="molecule type" value="Genomic_DNA"/>
</dbReference>
<protein>
    <recommendedName>
        <fullName evidence="4 13">Tetraacyldisaccharide 4'-kinase</fullName>
        <ecNumber evidence="3 13">2.7.1.130</ecNumber>
    </recommendedName>
    <alternativeName>
        <fullName evidence="12 13">Lipid A 4'-kinase</fullName>
    </alternativeName>
</protein>
<keyword evidence="7 13" id="KW-0808">Transferase</keyword>
<dbReference type="NCBIfam" id="TIGR00682">
    <property type="entry name" value="lpxK"/>
    <property type="match status" value="1"/>
</dbReference>
<evidence type="ECO:0000256" key="7">
    <source>
        <dbReference type="ARBA" id="ARBA00022679"/>
    </source>
</evidence>
<evidence type="ECO:0000256" key="2">
    <source>
        <dbReference type="ARBA" id="ARBA00004870"/>
    </source>
</evidence>
<evidence type="ECO:0000256" key="13">
    <source>
        <dbReference type="HAMAP-Rule" id="MF_00409"/>
    </source>
</evidence>
<dbReference type="PANTHER" id="PTHR42724">
    <property type="entry name" value="TETRAACYLDISACCHARIDE 4'-KINASE"/>
    <property type="match status" value="1"/>
</dbReference>
<dbReference type="HAMAP" id="MF_00409">
    <property type="entry name" value="LpxK"/>
    <property type="match status" value="1"/>
</dbReference>
<feature type="binding site" evidence="13">
    <location>
        <begin position="73"/>
        <end position="80"/>
    </location>
    <ligand>
        <name>ATP</name>
        <dbReference type="ChEBI" id="CHEBI:30616"/>
    </ligand>
</feature>
<evidence type="ECO:0000256" key="10">
    <source>
        <dbReference type="ARBA" id="ARBA00022840"/>
    </source>
</evidence>
<comment type="similarity">
    <text evidence="13">Belongs to the LpxK family.</text>
</comment>
<dbReference type="InterPro" id="IPR027417">
    <property type="entry name" value="P-loop_NTPase"/>
</dbReference>
<dbReference type="GO" id="GO:0009244">
    <property type="term" value="P:lipopolysaccharide core region biosynthetic process"/>
    <property type="evidence" value="ECO:0007669"/>
    <property type="project" value="TreeGrafter"/>
</dbReference>
<evidence type="ECO:0000256" key="6">
    <source>
        <dbReference type="ARBA" id="ARBA00022556"/>
    </source>
</evidence>
<name>A0AA43M9B4_9BURK</name>
<comment type="caution">
    <text evidence="14">The sequence shown here is derived from an EMBL/GenBank/DDBJ whole genome shotgun (WGS) entry which is preliminary data.</text>
</comment>
<dbReference type="GO" id="GO:0005886">
    <property type="term" value="C:plasma membrane"/>
    <property type="evidence" value="ECO:0007669"/>
    <property type="project" value="TreeGrafter"/>
</dbReference>
<dbReference type="AlphaFoldDB" id="A0AA43M9B4"/>
<evidence type="ECO:0000256" key="1">
    <source>
        <dbReference type="ARBA" id="ARBA00002274"/>
    </source>
</evidence>
<evidence type="ECO:0000256" key="9">
    <source>
        <dbReference type="ARBA" id="ARBA00022777"/>
    </source>
</evidence>
<keyword evidence="8 13" id="KW-0547">Nucleotide-binding</keyword>
<keyword evidence="9 13" id="KW-0418">Kinase</keyword>
<evidence type="ECO:0000256" key="8">
    <source>
        <dbReference type="ARBA" id="ARBA00022741"/>
    </source>
</evidence>
<gene>
    <name evidence="13" type="primary">lpxK</name>
    <name evidence="14" type="ORF">M2127_001894</name>
</gene>
<dbReference type="PANTHER" id="PTHR42724:SF1">
    <property type="entry name" value="TETRAACYLDISACCHARIDE 4'-KINASE, MITOCHONDRIAL-RELATED"/>
    <property type="match status" value="1"/>
</dbReference>
<evidence type="ECO:0000313" key="15">
    <source>
        <dbReference type="Proteomes" id="UP001161160"/>
    </source>
</evidence>